<dbReference type="Pfam" id="PF00884">
    <property type="entry name" value="Sulfatase"/>
    <property type="match status" value="1"/>
</dbReference>
<dbReference type="Gene3D" id="3.30.1120.10">
    <property type="match status" value="1"/>
</dbReference>
<dbReference type="CDD" id="cd16144">
    <property type="entry name" value="ARS_like"/>
    <property type="match status" value="1"/>
</dbReference>
<evidence type="ECO:0000313" key="9">
    <source>
        <dbReference type="EMBL" id="MDQ8209466.1"/>
    </source>
</evidence>
<evidence type="ECO:0000313" key="10">
    <source>
        <dbReference type="Proteomes" id="UP001225316"/>
    </source>
</evidence>
<evidence type="ECO:0000256" key="4">
    <source>
        <dbReference type="ARBA" id="ARBA00022729"/>
    </source>
</evidence>
<organism evidence="9 10">
    <name type="scientific">Thalassobacterium maritimum</name>
    <dbReference type="NCBI Taxonomy" id="3041265"/>
    <lineage>
        <taxon>Bacteria</taxon>
        <taxon>Pseudomonadati</taxon>
        <taxon>Verrucomicrobiota</taxon>
        <taxon>Opitutia</taxon>
        <taxon>Puniceicoccales</taxon>
        <taxon>Coraliomargaritaceae</taxon>
        <taxon>Thalassobacterium</taxon>
    </lineage>
</organism>
<evidence type="ECO:0000256" key="6">
    <source>
        <dbReference type="ARBA" id="ARBA00022837"/>
    </source>
</evidence>
<sequence length="500" mass="55470">MNPIRNALSFLASLLVAASAFAAKQPNIIFILADDLGWQDVGFMGSQYMETPSLDALAAESLVLENAFMYPTCSPSRAAILTGQQSFRTDCYTVPVLEKGNSRDNIFSKWTVGEEHPVFSQPLREAGYKLIHLGKWHIVGPNPEGETGYPFDKKLGQPGNGDLSWVAKHQTPEIQKYYPIGRGFHENVGGTWWGDPARGHAKGYNAPGGGYVAPFKNPFIADKADDAWLTDRLTDDAIDFMQRHQDEPFFVNLHFYAPHRPSVPRSEALMAHFMEKAGDPDTGQGMGPKKKKREVAAYATMIKSIDDNVQRILDYLDQAGLRENTVIVFTSDNGFNGMQSSNQNLRGAKGNIYDGGLRVPALVNWPGVVQARRDATPVQGLDLFPTFIELAGVDDYTGTLDGDSWLPLIRGQSLAERPLFWHIASTYKDPPCSIIRKGKWKLIQTLKDGRIELYDTEADLKESRNLAKSHPEKAQQLLGELVAWRIQNDVPLPPSSVLAN</sequence>
<feature type="chain" id="PRO_5045134694" evidence="7">
    <location>
        <begin position="23"/>
        <end position="500"/>
    </location>
</feature>
<comment type="cofactor">
    <cofactor evidence="1">
        <name>Ca(2+)</name>
        <dbReference type="ChEBI" id="CHEBI:29108"/>
    </cofactor>
</comment>
<dbReference type="PANTHER" id="PTHR42693">
    <property type="entry name" value="ARYLSULFATASE FAMILY MEMBER"/>
    <property type="match status" value="1"/>
</dbReference>
<evidence type="ECO:0000256" key="1">
    <source>
        <dbReference type="ARBA" id="ARBA00001913"/>
    </source>
</evidence>
<dbReference type="PANTHER" id="PTHR42693:SF42">
    <property type="entry name" value="ARYLSULFATASE G"/>
    <property type="match status" value="1"/>
</dbReference>
<evidence type="ECO:0000256" key="3">
    <source>
        <dbReference type="ARBA" id="ARBA00022723"/>
    </source>
</evidence>
<comment type="caution">
    <text evidence="9">The sequence shown here is derived from an EMBL/GenBank/DDBJ whole genome shotgun (WGS) entry which is preliminary data.</text>
</comment>
<feature type="signal peptide" evidence="7">
    <location>
        <begin position="1"/>
        <end position="22"/>
    </location>
</feature>
<accession>A0ABU1AZG6</accession>
<feature type="domain" description="Sulfatase N-terminal" evidence="8">
    <location>
        <begin position="26"/>
        <end position="393"/>
    </location>
</feature>
<evidence type="ECO:0000256" key="2">
    <source>
        <dbReference type="ARBA" id="ARBA00008779"/>
    </source>
</evidence>
<dbReference type="EMBL" id="JARXHW010000072">
    <property type="protein sequence ID" value="MDQ8209466.1"/>
    <property type="molecule type" value="Genomic_DNA"/>
</dbReference>
<dbReference type="InterPro" id="IPR000917">
    <property type="entry name" value="Sulfatase_N"/>
</dbReference>
<keyword evidence="6" id="KW-0106">Calcium</keyword>
<keyword evidence="4 7" id="KW-0732">Signal</keyword>
<dbReference type="PROSITE" id="PS00523">
    <property type="entry name" value="SULFATASE_1"/>
    <property type="match status" value="1"/>
</dbReference>
<proteinExistence type="inferred from homology"/>
<dbReference type="InterPro" id="IPR017850">
    <property type="entry name" value="Alkaline_phosphatase_core_sf"/>
</dbReference>
<keyword evidence="3" id="KW-0479">Metal-binding</keyword>
<name>A0ABU1AZG6_9BACT</name>
<evidence type="ECO:0000256" key="5">
    <source>
        <dbReference type="ARBA" id="ARBA00022801"/>
    </source>
</evidence>
<dbReference type="InterPro" id="IPR024607">
    <property type="entry name" value="Sulfatase_CS"/>
</dbReference>
<gene>
    <name evidence="9" type="ORF">QEH52_18215</name>
</gene>
<dbReference type="InterPro" id="IPR050738">
    <property type="entry name" value="Sulfatase"/>
</dbReference>
<evidence type="ECO:0000256" key="7">
    <source>
        <dbReference type="SAM" id="SignalP"/>
    </source>
</evidence>
<dbReference type="Gene3D" id="3.40.720.10">
    <property type="entry name" value="Alkaline Phosphatase, subunit A"/>
    <property type="match status" value="1"/>
</dbReference>
<keyword evidence="10" id="KW-1185">Reference proteome</keyword>
<dbReference type="Proteomes" id="UP001225316">
    <property type="component" value="Unassembled WGS sequence"/>
</dbReference>
<evidence type="ECO:0000259" key="8">
    <source>
        <dbReference type="Pfam" id="PF00884"/>
    </source>
</evidence>
<dbReference type="SUPFAM" id="SSF53649">
    <property type="entry name" value="Alkaline phosphatase-like"/>
    <property type="match status" value="1"/>
</dbReference>
<reference evidence="9 10" key="1">
    <citation type="submission" date="2023-04" db="EMBL/GenBank/DDBJ databases">
        <title>A novel bacteria isolated from coastal sediment.</title>
        <authorList>
            <person name="Liu X.-J."/>
            <person name="Du Z.-J."/>
        </authorList>
    </citation>
    <scope>NUCLEOTIDE SEQUENCE [LARGE SCALE GENOMIC DNA]</scope>
    <source>
        <strain evidence="9 10">SDUM461003</strain>
    </source>
</reference>
<keyword evidence="5" id="KW-0378">Hydrolase</keyword>
<dbReference type="RefSeq" id="WP_308952383.1">
    <property type="nucleotide sequence ID" value="NZ_JARXHW010000072.1"/>
</dbReference>
<protein>
    <submittedName>
        <fullName evidence="9">Sulfatase</fullName>
    </submittedName>
</protein>
<comment type="similarity">
    <text evidence="2">Belongs to the sulfatase family.</text>
</comment>